<evidence type="ECO:0000313" key="2">
    <source>
        <dbReference type="Proteomes" id="UP000440694"/>
    </source>
</evidence>
<comment type="caution">
    <text evidence="1">The sequence shown here is derived from an EMBL/GenBank/DDBJ whole genome shotgun (WGS) entry which is preliminary data.</text>
</comment>
<dbReference type="Proteomes" id="UP000440694">
    <property type="component" value="Unassembled WGS sequence"/>
</dbReference>
<dbReference type="AlphaFoldDB" id="A0A6I3KIJ2"/>
<gene>
    <name evidence="1" type="ORF">GIW81_04215</name>
</gene>
<dbReference type="EMBL" id="WMBQ01000001">
    <property type="protein sequence ID" value="MTD93537.1"/>
    <property type="molecule type" value="Genomic_DNA"/>
</dbReference>
<keyword evidence="2" id="KW-1185">Reference proteome</keyword>
<accession>A0A6I3KIJ2</accession>
<sequence length="87" mass="9476">MKNTAAPLCGSRIALRSQRFSIRGGMMMGVCLGLISPDRLERRLADVRAQISAMEAAKSRDGVTIVVDIAGLRDLKEEEAFLEILVS</sequence>
<organism evidence="1 2">
    <name type="scientific">Hyphomicrobium album</name>
    <dbReference type="NCBI Taxonomy" id="2665159"/>
    <lineage>
        <taxon>Bacteria</taxon>
        <taxon>Pseudomonadati</taxon>
        <taxon>Pseudomonadota</taxon>
        <taxon>Alphaproteobacteria</taxon>
        <taxon>Hyphomicrobiales</taxon>
        <taxon>Hyphomicrobiaceae</taxon>
        <taxon>Hyphomicrobium</taxon>
    </lineage>
</organism>
<dbReference type="RefSeq" id="WP_154738069.1">
    <property type="nucleotide sequence ID" value="NZ_WMBQ01000001.1"/>
</dbReference>
<evidence type="ECO:0000313" key="1">
    <source>
        <dbReference type="EMBL" id="MTD93537.1"/>
    </source>
</evidence>
<proteinExistence type="predicted"/>
<name>A0A6I3KIJ2_9HYPH</name>
<reference evidence="1 2" key="1">
    <citation type="submission" date="2019-11" db="EMBL/GenBank/DDBJ databases">
        <title>Identification of a novel strain.</title>
        <authorList>
            <person name="Xu Q."/>
            <person name="Wang G."/>
        </authorList>
    </citation>
    <scope>NUCLEOTIDE SEQUENCE [LARGE SCALE GENOMIC DNA]</scope>
    <source>
        <strain evidence="2">xq</strain>
    </source>
</reference>
<protein>
    <submittedName>
        <fullName evidence="1">Uncharacterized protein</fullName>
    </submittedName>
</protein>